<gene>
    <name evidence="1" type="ORF">FC774_13965</name>
</gene>
<evidence type="ECO:0000313" key="1">
    <source>
        <dbReference type="EMBL" id="NFF88957.1"/>
    </source>
</evidence>
<protein>
    <submittedName>
        <fullName evidence="1">Peptide maturation system acyl carrier-related protein</fullName>
    </submittedName>
</protein>
<evidence type="ECO:0000313" key="2">
    <source>
        <dbReference type="Proteomes" id="UP000476820"/>
    </source>
</evidence>
<dbReference type="RefSeq" id="WP_061301987.1">
    <property type="nucleotide sequence ID" value="NZ_LFPA01000116.1"/>
</dbReference>
<comment type="caution">
    <text evidence="1">The sequence shown here is derived from an EMBL/GenBank/DDBJ whole genome shotgun (WGS) entry which is preliminary data.</text>
</comment>
<reference evidence="1 2" key="1">
    <citation type="submission" date="2019-04" db="EMBL/GenBank/DDBJ databases">
        <title>Genome sequencing of Clostridium botulinum Groups I-IV and Clostridium butyricum.</title>
        <authorList>
            <person name="Brunt J."/>
            <person name="Van Vliet A.H.M."/>
            <person name="Stringer S.C."/>
            <person name="Carter A.T."/>
            <person name="Peck M.W."/>
        </authorList>
    </citation>
    <scope>NUCLEOTIDE SEQUENCE [LARGE SCALE GENOMIC DNA]</scope>
    <source>
        <strain evidence="1 2">1605</strain>
    </source>
</reference>
<dbReference type="Gene3D" id="1.10.1200.10">
    <property type="entry name" value="ACP-like"/>
    <property type="match status" value="1"/>
</dbReference>
<dbReference type="AlphaFoldDB" id="A0A6B4RYR5"/>
<proteinExistence type="predicted"/>
<dbReference type="InterPro" id="IPR023972">
    <property type="entry name" value="CHP04069_acyl_carrier-rel"/>
</dbReference>
<dbReference type="NCBIfam" id="TIGR04069">
    <property type="entry name" value="ocin_ACP_rel"/>
    <property type="match status" value="1"/>
</dbReference>
<dbReference type="Proteomes" id="UP000476820">
    <property type="component" value="Unassembled WGS sequence"/>
</dbReference>
<accession>A0A6B4RYR5</accession>
<name>A0A6B4RYR5_CLOBO</name>
<dbReference type="InterPro" id="IPR036736">
    <property type="entry name" value="ACP-like_sf"/>
</dbReference>
<sequence length="98" mass="11726">MNIFSKDTDINVRLNNIFKNRFCINLFNNELDININDNLLGRKFKLKPRDLIYLLYDIEKEFDITISKDDIDNIKFNTISNIIKIINKELQQKDMEVV</sequence>
<dbReference type="SUPFAM" id="SSF47336">
    <property type="entry name" value="ACP-like"/>
    <property type="match status" value="1"/>
</dbReference>
<organism evidence="1 2">
    <name type="scientific">Clostridium botulinum</name>
    <dbReference type="NCBI Taxonomy" id="1491"/>
    <lineage>
        <taxon>Bacteria</taxon>
        <taxon>Bacillati</taxon>
        <taxon>Bacillota</taxon>
        <taxon>Clostridia</taxon>
        <taxon>Eubacteriales</taxon>
        <taxon>Clostridiaceae</taxon>
        <taxon>Clostridium</taxon>
    </lineage>
</organism>
<dbReference type="EMBL" id="SWOV01000045">
    <property type="protein sequence ID" value="NFF88957.1"/>
    <property type="molecule type" value="Genomic_DNA"/>
</dbReference>